<organism evidence="1 2">
    <name type="scientific">Symbiodinium necroappetens</name>
    <dbReference type="NCBI Taxonomy" id="1628268"/>
    <lineage>
        <taxon>Eukaryota</taxon>
        <taxon>Sar</taxon>
        <taxon>Alveolata</taxon>
        <taxon>Dinophyceae</taxon>
        <taxon>Suessiales</taxon>
        <taxon>Symbiodiniaceae</taxon>
        <taxon>Symbiodinium</taxon>
    </lineage>
</organism>
<accession>A0A813C2C4</accession>
<dbReference type="OrthoDB" id="430210at2759"/>
<name>A0A813C2C4_9DINO</name>
<dbReference type="SUPFAM" id="SSF53756">
    <property type="entry name" value="UDP-Glycosyltransferase/glycogen phosphorylase"/>
    <property type="match status" value="1"/>
</dbReference>
<comment type="caution">
    <text evidence="1">The sequence shown here is derived from an EMBL/GenBank/DDBJ whole genome shotgun (WGS) entry which is preliminary data.</text>
</comment>
<keyword evidence="2" id="KW-1185">Reference proteome</keyword>
<gene>
    <name evidence="1" type="ORF">SNEC2469_LOCUS33172</name>
</gene>
<proteinExistence type="predicted"/>
<reference evidence="1" key="1">
    <citation type="submission" date="2021-02" db="EMBL/GenBank/DDBJ databases">
        <authorList>
            <person name="Dougan E. K."/>
            <person name="Rhodes N."/>
            <person name="Thang M."/>
            <person name="Chan C."/>
        </authorList>
    </citation>
    <scope>NUCLEOTIDE SEQUENCE</scope>
</reference>
<sequence>MGTPWAAKAPLHPGGHETADSQCVELEVPFKMGQEDLRTVLSWSPRWLQTKVVGVGSAGFVAQNNVVVVLRKLEARVHVLMEAMRSGTRFIVAPTGGLKNIVEDDFTDLWTDGKMTVEALVEQEFSRKSRK</sequence>
<evidence type="ECO:0000313" key="1">
    <source>
        <dbReference type="EMBL" id="CAE7938473.1"/>
    </source>
</evidence>
<dbReference type="Proteomes" id="UP000601435">
    <property type="component" value="Unassembled WGS sequence"/>
</dbReference>
<protein>
    <submittedName>
        <fullName evidence="1">Uncharacterized protein</fullName>
    </submittedName>
</protein>
<evidence type="ECO:0000313" key="2">
    <source>
        <dbReference type="Proteomes" id="UP000601435"/>
    </source>
</evidence>
<dbReference type="AlphaFoldDB" id="A0A813C2C4"/>
<dbReference type="EMBL" id="CAJNJA010086375">
    <property type="protein sequence ID" value="CAE7938473.1"/>
    <property type="molecule type" value="Genomic_DNA"/>
</dbReference>